<keyword evidence="1" id="KW-0805">Transcription regulation</keyword>
<dbReference type="EMBL" id="JAGGLB010000007">
    <property type="protein sequence ID" value="MBP1990993.1"/>
    <property type="molecule type" value="Genomic_DNA"/>
</dbReference>
<evidence type="ECO:0000256" key="3">
    <source>
        <dbReference type="ARBA" id="ARBA00023163"/>
    </source>
</evidence>
<keyword evidence="3" id="KW-0804">Transcription</keyword>
<dbReference type="PROSITE" id="PS00041">
    <property type="entry name" value="HTH_ARAC_FAMILY_1"/>
    <property type="match status" value="1"/>
</dbReference>
<evidence type="ECO:0000259" key="5">
    <source>
        <dbReference type="PROSITE" id="PS50983"/>
    </source>
</evidence>
<dbReference type="Gene3D" id="1.10.10.60">
    <property type="entry name" value="Homeodomain-like"/>
    <property type="match status" value="2"/>
</dbReference>
<dbReference type="PANTHER" id="PTHR43280:SF30">
    <property type="entry name" value="MMSAB OPERON REGULATORY PROTEIN"/>
    <property type="match status" value="1"/>
</dbReference>
<dbReference type="RefSeq" id="WP_209971746.1">
    <property type="nucleotide sequence ID" value="NZ_JAGGLB010000007.1"/>
</dbReference>
<proteinExistence type="predicted"/>
<dbReference type="InterPro" id="IPR037923">
    <property type="entry name" value="HTH-like"/>
</dbReference>
<protein>
    <submittedName>
        <fullName evidence="6">AraC-like DNA-binding protein/ABC-type Fe3+-hydroxamate transport system substrate-binding protein</fullName>
    </submittedName>
</protein>
<dbReference type="InterPro" id="IPR002491">
    <property type="entry name" value="ABC_transptr_periplasmic_BD"/>
</dbReference>
<evidence type="ECO:0000256" key="2">
    <source>
        <dbReference type="ARBA" id="ARBA00023125"/>
    </source>
</evidence>
<dbReference type="Proteomes" id="UP001519287">
    <property type="component" value="Unassembled WGS sequence"/>
</dbReference>
<dbReference type="PROSITE" id="PS01124">
    <property type="entry name" value="HTH_ARAC_FAMILY_2"/>
    <property type="match status" value="1"/>
</dbReference>
<name>A0ABS4ITX0_9BACL</name>
<dbReference type="SUPFAM" id="SSF53807">
    <property type="entry name" value="Helical backbone' metal receptor"/>
    <property type="match status" value="1"/>
</dbReference>
<dbReference type="InterPro" id="IPR009057">
    <property type="entry name" value="Homeodomain-like_sf"/>
</dbReference>
<organism evidence="6 7">
    <name type="scientific">Paenibacillus eucommiae</name>
    <dbReference type="NCBI Taxonomy" id="1355755"/>
    <lineage>
        <taxon>Bacteria</taxon>
        <taxon>Bacillati</taxon>
        <taxon>Bacillota</taxon>
        <taxon>Bacilli</taxon>
        <taxon>Bacillales</taxon>
        <taxon>Paenibacillaceae</taxon>
        <taxon>Paenibacillus</taxon>
    </lineage>
</organism>
<keyword evidence="2" id="KW-0238">DNA-binding</keyword>
<dbReference type="PANTHER" id="PTHR43280">
    <property type="entry name" value="ARAC-FAMILY TRANSCRIPTIONAL REGULATOR"/>
    <property type="match status" value="1"/>
</dbReference>
<dbReference type="Pfam" id="PF01497">
    <property type="entry name" value="Peripla_BP_2"/>
    <property type="match status" value="1"/>
</dbReference>
<dbReference type="InterPro" id="IPR020449">
    <property type="entry name" value="Tscrpt_reg_AraC-type_HTH"/>
</dbReference>
<keyword evidence="7" id="KW-1185">Reference proteome</keyword>
<accession>A0ABS4ITX0</accession>
<dbReference type="InterPro" id="IPR018060">
    <property type="entry name" value="HTH_AraC"/>
</dbReference>
<feature type="domain" description="HTH araC/xylS-type" evidence="4">
    <location>
        <begin position="179"/>
        <end position="277"/>
    </location>
</feature>
<evidence type="ECO:0000313" key="7">
    <source>
        <dbReference type="Proteomes" id="UP001519287"/>
    </source>
</evidence>
<dbReference type="Gene3D" id="3.40.50.1980">
    <property type="entry name" value="Nitrogenase molybdenum iron protein domain"/>
    <property type="match status" value="1"/>
</dbReference>
<evidence type="ECO:0000259" key="4">
    <source>
        <dbReference type="PROSITE" id="PS01124"/>
    </source>
</evidence>
<dbReference type="InterPro" id="IPR018062">
    <property type="entry name" value="HTH_AraC-typ_CS"/>
</dbReference>
<sequence>MKELTARPTKSRPMLYVLADIQYATQLHECSTNNKAAGAYSLLAVTGGKGRIAVGETDSVLERGKCFIVPPGLTCVIYPGMQGLSFYHLSFEQLMPGKSDTSAAVSSILENSLFPCQGEVTCTPFSRYIDLIEAIYSHYDNPDPIMALQNHIRFEELIVLILQQNLIPESEGDVRRAVERSIAYVREHYPEKLTVEQLAGLVEVGRWKYTKAFKEMTGQIPLDYVNGVRVERSKQLLLMTDDRLFDISQRVGFNSEYYFNRRFKQAVGISPGQYRRNHRENPRIFAPFLEDYMVALGITPVVQFSHALWGKQDYLGMEEVPVFDVTVGDWSALAVHKPEFILLADGFQRWSLGRCDELAPTFKMPSLTQDWRLKLRKAADLLGKTEAAEVVISRYERKADEAKKILKKAAKGQTVACLRISASSVTLYGGPERGYTGPVLYKDLALEPHPLVMQLAAGVNRVALSPESLSRLDADHLFITFDKEEGEGRELLDTPLWKGLRAVRNQCVYEVDFLSWMNYGILSHSKKIDDVLLVMG</sequence>
<feature type="domain" description="Fe/B12 periplasmic-binding" evidence="5">
    <location>
        <begin position="281"/>
        <end position="536"/>
    </location>
</feature>
<reference evidence="6 7" key="1">
    <citation type="submission" date="2021-03" db="EMBL/GenBank/DDBJ databases">
        <title>Genomic Encyclopedia of Type Strains, Phase IV (KMG-IV): sequencing the most valuable type-strain genomes for metagenomic binning, comparative biology and taxonomic classification.</title>
        <authorList>
            <person name="Goeker M."/>
        </authorList>
    </citation>
    <scope>NUCLEOTIDE SEQUENCE [LARGE SCALE GENOMIC DNA]</scope>
    <source>
        <strain evidence="6 7">DSM 26048</strain>
    </source>
</reference>
<evidence type="ECO:0000256" key="1">
    <source>
        <dbReference type="ARBA" id="ARBA00023015"/>
    </source>
</evidence>
<comment type="caution">
    <text evidence="6">The sequence shown here is derived from an EMBL/GenBank/DDBJ whole genome shotgun (WGS) entry which is preliminary data.</text>
</comment>
<dbReference type="PROSITE" id="PS50983">
    <property type="entry name" value="FE_B12_PBP"/>
    <property type="match status" value="1"/>
</dbReference>
<dbReference type="SUPFAM" id="SSF46689">
    <property type="entry name" value="Homeodomain-like"/>
    <property type="match status" value="2"/>
</dbReference>
<evidence type="ECO:0000313" key="6">
    <source>
        <dbReference type="EMBL" id="MBP1990993.1"/>
    </source>
</evidence>
<dbReference type="SUPFAM" id="SSF51215">
    <property type="entry name" value="Regulatory protein AraC"/>
    <property type="match status" value="1"/>
</dbReference>
<dbReference type="Pfam" id="PF12833">
    <property type="entry name" value="HTH_18"/>
    <property type="match status" value="1"/>
</dbReference>
<dbReference type="SMART" id="SM00342">
    <property type="entry name" value="HTH_ARAC"/>
    <property type="match status" value="1"/>
</dbReference>
<dbReference type="PRINTS" id="PR00032">
    <property type="entry name" value="HTHARAC"/>
</dbReference>
<gene>
    <name evidence="6" type="ORF">J2Z66_002600</name>
</gene>